<dbReference type="GO" id="GO:0015360">
    <property type="term" value="F:acetate:proton symporter activity"/>
    <property type="evidence" value="ECO:0007669"/>
    <property type="project" value="TreeGrafter"/>
</dbReference>
<evidence type="ECO:0000256" key="6">
    <source>
        <dbReference type="SAM" id="Phobius"/>
    </source>
</evidence>
<dbReference type="GO" id="GO:0005886">
    <property type="term" value="C:plasma membrane"/>
    <property type="evidence" value="ECO:0007669"/>
    <property type="project" value="TreeGrafter"/>
</dbReference>
<accession>A0A2V3IR13</accession>
<organism evidence="7 8">
    <name type="scientific">Gracilariopsis chorda</name>
    <dbReference type="NCBI Taxonomy" id="448386"/>
    <lineage>
        <taxon>Eukaryota</taxon>
        <taxon>Rhodophyta</taxon>
        <taxon>Florideophyceae</taxon>
        <taxon>Rhodymeniophycidae</taxon>
        <taxon>Gracilariales</taxon>
        <taxon>Gracilariaceae</taxon>
        <taxon>Gracilariopsis</taxon>
    </lineage>
</organism>
<feature type="transmembrane region" description="Helical" evidence="6">
    <location>
        <begin position="205"/>
        <end position="228"/>
    </location>
</feature>
<dbReference type="STRING" id="448386.A0A2V3IR13"/>
<feature type="transmembrane region" description="Helical" evidence="6">
    <location>
        <begin position="155"/>
        <end position="172"/>
    </location>
</feature>
<dbReference type="PANTHER" id="PTHR30178">
    <property type="entry name" value="INNER MEMBRANE PROTEIN YAAH"/>
    <property type="match status" value="1"/>
</dbReference>
<keyword evidence="4 6" id="KW-1133">Transmembrane helix</keyword>
<evidence type="ECO:0000256" key="3">
    <source>
        <dbReference type="ARBA" id="ARBA00022692"/>
    </source>
</evidence>
<feature type="transmembrane region" description="Helical" evidence="6">
    <location>
        <begin position="90"/>
        <end position="112"/>
    </location>
</feature>
<feature type="transmembrane region" description="Helical" evidence="6">
    <location>
        <begin position="58"/>
        <end position="78"/>
    </location>
</feature>
<sequence>MSFFQSANPRPATKRPLPSVLLRLKNARVQAALLSTIMNSPKEPLLPLSYASKSYRPIANPSPLGLFGFAIAITLVSIPKLAARPPADPLFFAVALFLGGFAQILAAIYHFLLNNLHAANTFGLYGFHWCSQAVLEMVHAFPSIAAVPKADRIDMLVYNCLLAISTTVLWIPSFRIDRFVCTTLFLLIMVFTFDAVAVFDHRWAAIVSAISGILAALVSFYMALAIFVTDAWNKSSELALQAPSSDT</sequence>
<dbReference type="NCBIfam" id="NF038013">
    <property type="entry name" value="AceTr_1"/>
    <property type="match status" value="1"/>
</dbReference>
<dbReference type="AlphaFoldDB" id="A0A2V3IR13"/>
<dbReference type="Proteomes" id="UP000247409">
    <property type="component" value="Unassembled WGS sequence"/>
</dbReference>
<evidence type="ECO:0000256" key="4">
    <source>
        <dbReference type="ARBA" id="ARBA00022989"/>
    </source>
</evidence>
<dbReference type="OrthoDB" id="3648309at2759"/>
<name>A0A2V3IR13_9FLOR</name>
<comment type="subcellular location">
    <subcellularLocation>
        <location evidence="1">Membrane</location>
        <topology evidence="1">Multi-pass membrane protein</topology>
    </subcellularLocation>
</comment>
<dbReference type="InterPro" id="IPR047623">
    <property type="entry name" value="SatP"/>
</dbReference>
<reference evidence="7 8" key="1">
    <citation type="journal article" date="2018" name="Mol. Biol. Evol.">
        <title>Analysis of the draft genome of the red seaweed Gracilariopsis chorda provides insights into genome size evolution in Rhodophyta.</title>
        <authorList>
            <person name="Lee J."/>
            <person name="Yang E.C."/>
            <person name="Graf L."/>
            <person name="Yang J.H."/>
            <person name="Qiu H."/>
            <person name="Zel Zion U."/>
            <person name="Chan C.X."/>
            <person name="Stephens T.G."/>
            <person name="Weber A.P.M."/>
            <person name="Boo G.H."/>
            <person name="Boo S.M."/>
            <person name="Kim K.M."/>
            <person name="Shin Y."/>
            <person name="Jung M."/>
            <person name="Lee S.J."/>
            <person name="Yim H.S."/>
            <person name="Lee J.H."/>
            <person name="Bhattacharya D."/>
            <person name="Yoon H.S."/>
        </authorList>
    </citation>
    <scope>NUCLEOTIDE SEQUENCE [LARGE SCALE GENOMIC DNA]</scope>
    <source>
        <strain evidence="7 8">SKKU-2015</strain>
        <tissue evidence="7">Whole body</tissue>
    </source>
</reference>
<keyword evidence="8" id="KW-1185">Reference proteome</keyword>
<gene>
    <name evidence="7" type="ORF">BWQ96_05712</name>
</gene>
<dbReference type="EMBL" id="NBIV01000088">
    <property type="protein sequence ID" value="PXF44534.1"/>
    <property type="molecule type" value="Genomic_DNA"/>
</dbReference>
<evidence type="ECO:0000313" key="7">
    <source>
        <dbReference type="EMBL" id="PXF44534.1"/>
    </source>
</evidence>
<proteinExistence type="inferred from homology"/>
<keyword evidence="3 6" id="KW-0812">Transmembrane</keyword>
<evidence type="ECO:0000256" key="1">
    <source>
        <dbReference type="ARBA" id="ARBA00004141"/>
    </source>
</evidence>
<evidence type="ECO:0000313" key="8">
    <source>
        <dbReference type="Proteomes" id="UP000247409"/>
    </source>
</evidence>
<comment type="caution">
    <text evidence="7">The sequence shown here is derived from an EMBL/GenBank/DDBJ whole genome shotgun (WGS) entry which is preliminary data.</text>
</comment>
<comment type="similarity">
    <text evidence="2">Belongs to the acetate uptake transporter (AceTr) (TC 2.A.96) family.</text>
</comment>
<feature type="transmembrane region" description="Helical" evidence="6">
    <location>
        <begin position="179"/>
        <end position="199"/>
    </location>
</feature>
<evidence type="ECO:0000256" key="2">
    <source>
        <dbReference type="ARBA" id="ARBA00005587"/>
    </source>
</evidence>
<dbReference type="GO" id="GO:0071422">
    <property type="term" value="P:succinate transmembrane transport"/>
    <property type="evidence" value="ECO:0007669"/>
    <property type="project" value="TreeGrafter"/>
</dbReference>
<dbReference type="InterPro" id="IPR000791">
    <property type="entry name" value="Gpr1/Fun34/SatP-like"/>
</dbReference>
<evidence type="ECO:0000256" key="5">
    <source>
        <dbReference type="ARBA" id="ARBA00023136"/>
    </source>
</evidence>
<dbReference type="Pfam" id="PF01184">
    <property type="entry name" value="Gpr1_Fun34_YaaH"/>
    <property type="match status" value="1"/>
</dbReference>
<keyword evidence="5 6" id="KW-0472">Membrane</keyword>
<protein>
    <submittedName>
        <fullName evidence="7">Uncharacterized protein</fullName>
    </submittedName>
</protein>
<dbReference type="PANTHER" id="PTHR30178:SF3">
    <property type="entry name" value="SUCCINATE-ACETATE_PROTON SYMPORTER SATP"/>
    <property type="match status" value="1"/>
</dbReference>